<proteinExistence type="predicted"/>
<sequence length="160" mass="18279">MSKFLGNTLKPQHPNSPAPAAQRRCQAGCIRCKNSAKPTRVQTIRCGENSNNGTDRKHFLGLRRLNHVNWTSFKDYKSHLATSKNRFDRFELTKAEQVRFWFIVQNVSWRDRSIIISTSESLSCKKNSQNRLCVGAPDNVYLAKNHCFTFLSCQGVNIST</sequence>
<evidence type="ECO:0000256" key="1">
    <source>
        <dbReference type="SAM" id="MobiDB-lite"/>
    </source>
</evidence>
<accession>A0A6G1QPP6</accession>
<organism evidence="2 3">
    <name type="scientific">Channa argus</name>
    <name type="common">Northern snakehead</name>
    <name type="synonym">Ophicephalus argus</name>
    <dbReference type="NCBI Taxonomy" id="215402"/>
    <lineage>
        <taxon>Eukaryota</taxon>
        <taxon>Metazoa</taxon>
        <taxon>Chordata</taxon>
        <taxon>Craniata</taxon>
        <taxon>Vertebrata</taxon>
        <taxon>Euteleostomi</taxon>
        <taxon>Actinopterygii</taxon>
        <taxon>Neopterygii</taxon>
        <taxon>Teleostei</taxon>
        <taxon>Neoteleostei</taxon>
        <taxon>Acanthomorphata</taxon>
        <taxon>Anabantaria</taxon>
        <taxon>Anabantiformes</taxon>
        <taxon>Channoidei</taxon>
        <taxon>Channidae</taxon>
        <taxon>Channa</taxon>
    </lineage>
</organism>
<gene>
    <name evidence="2" type="ORF">EXN66_Car019887</name>
</gene>
<dbReference type="Proteomes" id="UP000503349">
    <property type="component" value="Chromosome 20"/>
</dbReference>
<reference evidence="2 3" key="1">
    <citation type="submission" date="2019-02" db="EMBL/GenBank/DDBJ databases">
        <title>Opniocepnalus argus genome.</title>
        <authorList>
            <person name="Zhou C."/>
            <person name="Xiao S."/>
        </authorList>
    </citation>
    <scope>NUCLEOTIDE SEQUENCE [LARGE SCALE GENOMIC DNA]</scope>
    <source>
        <strain evidence="2">OARG1902GOOAL</strain>
        <tissue evidence="2">Muscle</tissue>
    </source>
</reference>
<evidence type="ECO:0000313" key="3">
    <source>
        <dbReference type="Proteomes" id="UP000503349"/>
    </source>
</evidence>
<protein>
    <submittedName>
        <fullName evidence="2">Uncharacterized protein</fullName>
    </submittedName>
</protein>
<dbReference type="EMBL" id="CM015731">
    <property type="protein sequence ID" value="KAF3704198.1"/>
    <property type="molecule type" value="Genomic_DNA"/>
</dbReference>
<evidence type="ECO:0000313" key="2">
    <source>
        <dbReference type="EMBL" id="KAF3704198.1"/>
    </source>
</evidence>
<dbReference type="AlphaFoldDB" id="A0A6G1QPP6"/>
<name>A0A6G1QPP6_CHAAH</name>
<feature type="region of interest" description="Disordered" evidence="1">
    <location>
        <begin position="1"/>
        <end position="20"/>
    </location>
</feature>
<reference evidence="3" key="2">
    <citation type="submission" date="2019-02" db="EMBL/GenBank/DDBJ databases">
        <title>Opniocepnalus argus Var Kimnra genome.</title>
        <authorList>
            <person name="Zhou C."/>
            <person name="Xiao S."/>
        </authorList>
    </citation>
    <scope>NUCLEOTIDE SEQUENCE [LARGE SCALE GENOMIC DNA]</scope>
</reference>
<keyword evidence="3" id="KW-1185">Reference proteome</keyword>